<proteinExistence type="predicted"/>
<gene>
    <name evidence="1" type="ORF">LCGC14_1872800</name>
</gene>
<accession>A0A0F9GSK5</accession>
<evidence type="ECO:0000313" key="1">
    <source>
        <dbReference type="EMBL" id="KKL93626.1"/>
    </source>
</evidence>
<sequence length="153" mass="16866">MTRFGQIGADSPFTDEDRTRMATAMIAILEAGGGTNGAEHDVVNLAYGRDFLTENKRYDVVIVHSVFDSDPAMRDAFGASVFPATRCSPQHSYETWRRRLVDTGAEWIVVCEGQPCCLSGWQIGELEGYERLRLDTLIAVYRKGSNGQVKGAA</sequence>
<name>A0A0F9GSK5_9ZZZZ</name>
<comment type="caution">
    <text evidence="1">The sequence shown here is derived from an EMBL/GenBank/DDBJ whole genome shotgun (WGS) entry which is preliminary data.</text>
</comment>
<protein>
    <submittedName>
        <fullName evidence="1">Uncharacterized protein</fullName>
    </submittedName>
</protein>
<dbReference type="EMBL" id="LAZR01019135">
    <property type="protein sequence ID" value="KKL93626.1"/>
    <property type="molecule type" value="Genomic_DNA"/>
</dbReference>
<reference evidence="1" key="1">
    <citation type="journal article" date="2015" name="Nature">
        <title>Complex archaea that bridge the gap between prokaryotes and eukaryotes.</title>
        <authorList>
            <person name="Spang A."/>
            <person name="Saw J.H."/>
            <person name="Jorgensen S.L."/>
            <person name="Zaremba-Niedzwiedzka K."/>
            <person name="Martijn J."/>
            <person name="Lind A.E."/>
            <person name="van Eijk R."/>
            <person name="Schleper C."/>
            <person name="Guy L."/>
            <person name="Ettema T.J."/>
        </authorList>
    </citation>
    <scope>NUCLEOTIDE SEQUENCE</scope>
</reference>
<dbReference type="AlphaFoldDB" id="A0A0F9GSK5"/>
<organism evidence="1">
    <name type="scientific">marine sediment metagenome</name>
    <dbReference type="NCBI Taxonomy" id="412755"/>
    <lineage>
        <taxon>unclassified sequences</taxon>
        <taxon>metagenomes</taxon>
        <taxon>ecological metagenomes</taxon>
    </lineage>
</organism>